<evidence type="ECO:0000256" key="2">
    <source>
        <dbReference type="ARBA" id="ARBA00022679"/>
    </source>
</evidence>
<dbReference type="InterPro" id="IPR002201">
    <property type="entry name" value="Glyco_trans_9"/>
</dbReference>
<dbReference type="PANTHER" id="PTHR30160:SF7">
    <property type="entry name" value="ADP-HEPTOSE--LPS HEPTOSYLTRANSFERASE 2"/>
    <property type="match status" value="1"/>
</dbReference>
<dbReference type="PANTHER" id="PTHR30160">
    <property type="entry name" value="TETRAACYLDISACCHARIDE 4'-KINASE-RELATED"/>
    <property type="match status" value="1"/>
</dbReference>
<comment type="caution">
    <text evidence="3">The sequence shown here is derived from an EMBL/GenBank/DDBJ whole genome shotgun (WGS) entry which is preliminary data.</text>
</comment>
<protein>
    <recommendedName>
        <fullName evidence="5">Glycosyltransferase family 9 protein</fullName>
    </recommendedName>
</protein>
<evidence type="ECO:0000313" key="4">
    <source>
        <dbReference type="Proteomes" id="UP000290759"/>
    </source>
</evidence>
<name>A0A4Q2U1Y4_9HYPH</name>
<evidence type="ECO:0000256" key="1">
    <source>
        <dbReference type="ARBA" id="ARBA00022676"/>
    </source>
</evidence>
<dbReference type="Pfam" id="PF01075">
    <property type="entry name" value="Glyco_transf_9"/>
    <property type="match status" value="1"/>
</dbReference>
<dbReference type="SUPFAM" id="SSF53335">
    <property type="entry name" value="S-adenosyl-L-methionine-dependent methyltransferases"/>
    <property type="match status" value="1"/>
</dbReference>
<reference evidence="3 4" key="1">
    <citation type="submission" date="2018-12" db="EMBL/GenBank/DDBJ databases">
        <authorList>
            <person name="Grouzdev D.S."/>
            <person name="Krutkina M.S."/>
        </authorList>
    </citation>
    <scope>NUCLEOTIDE SEQUENCE [LARGE SCALE GENOMIC DNA]</scope>
    <source>
        <strain evidence="3 4">RmlP026</strain>
    </source>
</reference>
<dbReference type="Gene3D" id="3.40.50.150">
    <property type="entry name" value="Vaccinia Virus protein VP39"/>
    <property type="match status" value="1"/>
</dbReference>
<dbReference type="InterPro" id="IPR051199">
    <property type="entry name" value="LPS_LOS_Heptosyltrfase"/>
</dbReference>
<reference evidence="3 4" key="2">
    <citation type="submission" date="2019-02" db="EMBL/GenBank/DDBJ databases">
        <title>'Lichenibacterium ramalinii' gen. nov. sp. nov., 'Lichenibacterium minor' gen. nov. sp. nov.</title>
        <authorList>
            <person name="Pankratov T."/>
        </authorList>
    </citation>
    <scope>NUCLEOTIDE SEQUENCE [LARGE SCALE GENOMIC DNA]</scope>
    <source>
        <strain evidence="3 4">RmlP026</strain>
    </source>
</reference>
<organism evidence="3 4">
    <name type="scientific">Lichenibacterium minor</name>
    <dbReference type="NCBI Taxonomy" id="2316528"/>
    <lineage>
        <taxon>Bacteria</taxon>
        <taxon>Pseudomonadati</taxon>
        <taxon>Pseudomonadota</taxon>
        <taxon>Alphaproteobacteria</taxon>
        <taxon>Hyphomicrobiales</taxon>
        <taxon>Lichenihabitantaceae</taxon>
        <taxon>Lichenibacterium</taxon>
    </lineage>
</organism>
<dbReference type="GO" id="GO:0008713">
    <property type="term" value="F:ADP-heptose-lipopolysaccharide heptosyltransferase activity"/>
    <property type="evidence" value="ECO:0007669"/>
    <property type="project" value="TreeGrafter"/>
</dbReference>
<dbReference type="EMBL" id="QYBB01000024">
    <property type="protein sequence ID" value="RYC30483.1"/>
    <property type="molecule type" value="Genomic_DNA"/>
</dbReference>
<dbReference type="AlphaFoldDB" id="A0A4Q2U1Y4"/>
<keyword evidence="4" id="KW-1185">Reference proteome</keyword>
<sequence>MKYNLGCGSDYRFGWINCDKYPDSEPDLVMDLESFPWPIADDSAEEVLLSHVLEHLGGHSNVFLDVMRELYRICRPSARIVIRVPDPRHDDYFSDPTHQRPILPGTFQPLDLALNEEWQSRKLPGTPLAKYLKIDLPVVSVTRHLDPQWLNAWQSKSVTDDALTQAVRSSNNVVQWSEIVLEARKPFSPGQSLKKVDALVVKRVAGMGDVLMALSALSAVRAATGLCVYIETSPDYEGIASACPAIERVFTDADAMVAHFRASGMADVRYLDWSPAHFGISRLHQVDAFLMSLGLTLPEACKGVRIELAAAVDVDRHLAGIPAGRRKVVLHPGVTDPNRTWPPQFWQALAEDLVAAGDAVIVVGETRSQDGRSVASLDRPSVLDLTDRLTLDETLALLRRCDILISGDSGPIQLAGASDIAIVGLYSVVAGSNRLPHRPGDHARRAVAVAPSCRFHPCYPRMNDPEAVARFCAEDGVSPTDVPALFARWCVNPERYACVREPETLGRVKAALAPLA</sequence>
<dbReference type="InterPro" id="IPR029063">
    <property type="entry name" value="SAM-dependent_MTases_sf"/>
</dbReference>
<keyword evidence="2" id="KW-0808">Transferase</keyword>
<evidence type="ECO:0008006" key="5">
    <source>
        <dbReference type="Google" id="ProtNLM"/>
    </source>
</evidence>
<keyword evidence="1" id="KW-0328">Glycosyltransferase</keyword>
<gene>
    <name evidence="3" type="ORF">D3273_18270</name>
</gene>
<proteinExistence type="predicted"/>
<dbReference type="Proteomes" id="UP000290759">
    <property type="component" value="Unassembled WGS sequence"/>
</dbReference>
<dbReference type="CDD" id="cd03789">
    <property type="entry name" value="GT9_LPS_heptosyltransferase"/>
    <property type="match status" value="1"/>
</dbReference>
<dbReference type="RefSeq" id="WP_129228333.1">
    <property type="nucleotide sequence ID" value="NZ_QYBB01000024.1"/>
</dbReference>
<dbReference type="GO" id="GO:0005829">
    <property type="term" value="C:cytosol"/>
    <property type="evidence" value="ECO:0007669"/>
    <property type="project" value="TreeGrafter"/>
</dbReference>
<evidence type="ECO:0000313" key="3">
    <source>
        <dbReference type="EMBL" id="RYC30483.1"/>
    </source>
</evidence>
<accession>A0A4Q2U1Y4</accession>
<dbReference type="OrthoDB" id="9810247at2"/>
<dbReference type="Gene3D" id="3.40.50.2000">
    <property type="entry name" value="Glycogen Phosphorylase B"/>
    <property type="match status" value="1"/>
</dbReference>
<dbReference type="GO" id="GO:0009244">
    <property type="term" value="P:lipopolysaccharide core region biosynthetic process"/>
    <property type="evidence" value="ECO:0007669"/>
    <property type="project" value="TreeGrafter"/>
</dbReference>
<dbReference type="SUPFAM" id="SSF53756">
    <property type="entry name" value="UDP-Glycosyltransferase/glycogen phosphorylase"/>
    <property type="match status" value="1"/>
</dbReference>